<evidence type="ECO:0000256" key="11">
    <source>
        <dbReference type="SAM" id="Phobius"/>
    </source>
</evidence>
<evidence type="ECO:0000256" key="10">
    <source>
        <dbReference type="SAM" id="MobiDB-lite"/>
    </source>
</evidence>
<dbReference type="InterPro" id="IPR033479">
    <property type="entry name" value="dCache_1"/>
</dbReference>
<name>A0ABW0R3L6_9BACL</name>
<dbReference type="Pfam" id="PF00672">
    <property type="entry name" value="HAMP"/>
    <property type="match status" value="1"/>
</dbReference>
<accession>A0ABW0R3L6</accession>
<evidence type="ECO:0000256" key="4">
    <source>
        <dbReference type="ARBA" id="ARBA00022692"/>
    </source>
</evidence>
<dbReference type="SUPFAM" id="SSF103190">
    <property type="entry name" value="Sensory domain-like"/>
    <property type="match status" value="1"/>
</dbReference>
<evidence type="ECO:0000259" key="12">
    <source>
        <dbReference type="PROSITE" id="PS50111"/>
    </source>
</evidence>
<reference evidence="15" key="1">
    <citation type="journal article" date="2019" name="Int. J. Syst. Evol. Microbiol.">
        <title>The Global Catalogue of Microorganisms (GCM) 10K type strain sequencing project: providing services to taxonomists for standard genome sequencing and annotation.</title>
        <authorList>
            <consortium name="The Broad Institute Genomics Platform"/>
            <consortium name="The Broad Institute Genome Sequencing Center for Infectious Disease"/>
            <person name="Wu L."/>
            <person name="Ma J."/>
        </authorList>
    </citation>
    <scope>NUCLEOTIDE SEQUENCE [LARGE SCALE GENOMIC DNA]</scope>
    <source>
        <strain evidence="15">CGMCC 1.18578</strain>
    </source>
</reference>
<gene>
    <name evidence="14" type="ORF">ACFPQ4_10330</name>
</gene>
<comment type="subcellular location">
    <subcellularLocation>
        <location evidence="1">Cell membrane</location>
        <topology evidence="1">Multi-pass membrane protein</topology>
    </subcellularLocation>
</comment>
<dbReference type="InterPro" id="IPR003660">
    <property type="entry name" value="HAMP_dom"/>
</dbReference>
<keyword evidence="5 11" id="KW-1133">Transmembrane helix</keyword>
<evidence type="ECO:0000313" key="14">
    <source>
        <dbReference type="EMBL" id="MFC5529839.1"/>
    </source>
</evidence>
<evidence type="ECO:0000256" key="9">
    <source>
        <dbReference type="PROSITE-ProRule" id="PRU00284"/>
    </source>
</evidence>
<evidence type="ECO:0000256" key="6">
    <source>
        <dbReference type="ARBA" id="ARBA00023136"/>
    </source>
</evidence>
<evidence type="ECO:0000256" key="3">
    <source>
        <dbReference type="ARBA" id="ARBA00022500"/>
    </source>
</evidence>
<dbReference type="CDD" id="cd06225">
    <property type="entry name" value="HAMP"/>
    <property type="match status" value="1"/>
</dbReference>
<dbReference type="Pfam" id="PF00015">
    <property type="entry name" value="MCPsignal"/>
    <property type="match status" value="1"/>
</dbReference>
<dbReference type="Gene3D" id="3.30.450.20">
    <property type="entry name" value="PAS domain"/>
    <property type="match status" value="2"/>
</dbReference>
<dbReference type="Pfam" id="PF02743">
    <property type="entry name" value="dCache_1"/>
    <property type="match status" value="1"/>
</dbReference>
<proteinExistence type="inferred from homology"/>
<dbReference type="InterPro" id="IPR029151">
    <property type="entry name" value="Sensor-like_sf"/>
</dbReference>
<evidence type="ECO:0000256" key="7">
    <source>
        <dbReference type="ARBA" id="ARBA00023224"/>
    </source>
</evidence>
<dbReference type="PROSITE" id="PS50111">
    <property type="entry name" value="CHEMOTAXIS_TRANSDUC_2"/>
    <property type="match status" value="1"/>
</dbReference>
<feature type="region of interest" description="Disordered" evidence="10">
    <location>
        <begin position="630"/>
        <end position="659"/>
    </location>
</feature>
<organism evidence="14 15">
    <name type="scientific">Cohnella yongneupensis</name>
    <dbReference type="NCBI Taxonomy" id="425006"/>
    <lineage>
        <taxon>Bacteria</taxon>
        <taxon>Bacillati</taxon>
        <taxon>Bacillota</taxon>
        <taxon>Bacilli</taxon>
        <taxon>Bacillales</taxon>
        <taxon>Paenibacillaceae</taxon>
        <taxon>Cohnella</taxon>
    </lineage>
</organism>
<protein>
    <submittedName>
        <fullName evidence="14">Methyl-accepting chemotaxis protein</fullName>
    </submittedName>
</protein>
<dbReference type="SMART" id="SM00304">
    <property type="entry name" value="HAMP"/>
    <property type="match status" value="1"/>
</dbReference>
<dbReference type="CDD" id="cd11386">
    <property type="entry name" value="MCP_signal"/>
    <property type="match status" value="1"/>
</dbReference>
<dbReference type="PANTHER" id="PTHR32089">
    <property type="entry name" value="METHYL-ACCEPTING CHEMOTAXIS PROTEIN MCPB"/>
    <property type="match status" value="1"/>
</dbReference>
<feature type="domain" description="HAMP" evidence="13">
    <location>
        <begin position="344"/>
        <end position="396"/>
    </location>
</feature>
<dbReference type="SUPFAM" id="SSF58104">
    <property type="entry name" value="Methyl-accepting chemotaxis protein (MCP) signaling domain"/>
    <property type="match status" value="1"/>
</dbReference>
<keyword evidence="3" id="KW-0145">Chemotaxis</keyword>
<dbReference type="Proteomes" id="UP001596108">
    <property type="component" value="Unassembled WGS sequence"/>
</dbReference>
<evidence type="ECO:0000313" key="15">
    <source>
        <dbReference type="Proteomes" id="UP001596108"/>
    </source>
</evidence>
<evidence type="ECO:0000256" key="1">
    <source>
        <dbReference type="ARBA" id="ARBA00004651"/>
    </source>
</evidence>
<dbReference type="SMART" id="SM00283">
    <property type="entry name" value="MA"/>
    <property type="match status" value="1"/>
</dbReference>
<dbReference type="PANTHER" id="PTHR32089:SF112">
    <property type="entry name" value="LYSOZYME-LIKE PROTEIN-RELATED"/>
    <property type="match status" value="1"/>
</dbReference>
<comment type="similarity">
    <text evidence="8">Belongs to the methyl-accepting chemotaxis (MCP) protein family.</text>
</comment>
<comment type="caution">
    <text evidence="14">The sequence shown here is derived from an EMBL/GenBank/DDBJ whole genome shotgun (WGS) entry which is preliminary data.</text>
</comment>
<feature type="transmembrane region" description="Helical" evidence="11">
    <location>
        <begin position="321"/>
        <end position="342"/>
    </location>
</feature>
<feature type="domain" description="Methyl-accepting transducer" evidence="12">
    <location>
        <begin position="401"/>
        <end position="644"/>
    </location>
</feature>
<keyword evidence="15" id="KW-1185">Reference proteome</keyword>
<feature type="compositionally biased region" description="Low complexity" evidence="10">
    <location>
        <begin position="630"/>
        <end position="642"/>
    </location>
</feature>
<evidence type="ECO:0000256" key="2">
    <source>
        <dbReference type="ARBA" id="ARBA00022475"/>
    </source>
</evidence>
<evidence type="ECO:0000256" key="5">
    <source>
        <dbReference type="ARBA" id="ARBA00022989"/>
    </source>
</evidence>
<keyword evidence="2" id="KW-1003">Cell membrane</keyword>
<keyword evidence="7 9" id="KW-0807">Transducer</keyword>
<dbReference type="InterPro" id="IPR004089">
    <property type="entry name" value="MCPsignal_dom"/>
</dbReference>
<dbReference type="Gene3D" id="1.10.287.950">
    <property type="entry name" value="Methyl-accepting chemotaxis protein"/>
    <property type="match status" value="1"/>
</dbReference>
<evidence type="ECO:0000259" key="13">
    <source>
        <dbReference type="PROSITE" id="PS50885"/>
    </source>
</evidence>
<sequence length="659" mass="70548">MYFFRHMKLSWKFGGTVSLVLVIVFAIMITTNLSQLRSVSLGKGEVEASNTAKAFAGQFQASMTDIQSMLATMSGTLLDASMHQSLNREAAIRMLTGQLENHDNLLGVWTIWEPNAFDNNDQANVGLTAHDDSSGRFVPYVVRSGGEITVSAIADYEKEGTGDFYLVPQRTGQTSIMEPYRYAIDGVDTLMTSLVVPIKDESGKVLGVVGADFTLDSFQSLVKTANIEGGYVTIISAKGAYIAHGSNAAFITKPYVDTPEKGQIWNALKDGDLEAYRKNSSGQSVLSSFEPIRIKGSADQWYVETVLTVDTVLSTYNSNKVSSIAVAVGSLLVVVLLLIVLVRAMIVRNIDKVIQASRKVADGDLTEMLPVNSRDEFGRLAGLFNQMIESLRTLIGHTVVSARSLAEASGDISVTTEEIARGSSAQAESAQKVTDLFYDLNRAVDTVARSAGDAAELAQKTHQGALEGGKAVNASIDSMGRLSNNMARLEDDSRQIGNIIAVIDEISEQTNLLALNAAIEAARAGEQGRGFAVVADEVRKLAERSGEATKQITTIIKGMQKSTQLSVEAVHETSELSRQTGQALEGIVRMAAQTASQVGEIAAASEEQSAQTAEVLTQIENIASVSEEAAAAAEETAGSSQSLTDLSEELSRSVSKFRV</sequence>
<evidence type="ECO:0000256" key="8">
    <source>
        <dbReference type="ARBA" id="ARBA00029447"/>
    </source>
</evidence>
<dbReference type="EMBL" id="JBHSNC010000031">
    <property type="protein sequence ID" value="MFC5529839.1"/>
    <property type="molecule type" value="Genomic_DNA"/>
</dbReference>
<dbReference type="RefSeq" id="WP_378111762.1">
    <property type="nucleotide sequence ID" value="NZ_JBHSNC010000031.1"/>
</dbReference>
<keyword evidence="4 11" id="KW-0812">Transmembrane</keyword>
<dbReference type="PROSITE" id="PS50885">
    <property type="entry name" value="HAMP"/>
    <property type="match status" value="1"/>
</dbReference>
<dbReference type="CDD" id="cd12913">
    <property type="entry name" value="PDC1_MCP_like"/>
    <property type="match status" value="1"/>
</dbReference>
<keyword evidence="6 11" id="KW-0472">Membrane</keyword>